<evidence type="ECO:0000313" key="2">
    <source>
        <dbReference type="WBParaSite" id="PDA_v2.g26555.t1"/>
    </source>
</evidence>
<accession>A0A914Q592</accession>
<name>A0A914Q592_9BILA</name>
<keyword evidence="1" id="KW-1185">Reference proteome</keyword>
<dbReference type="Proteomes" id="UP000887578">
    <property type="component" value="Unplaced"/>
</dbReference>
<proteinExistence type="predicted"/>
<reference evidence="2" key="1">
    <citation type="submission" date="2022-11" db="UniProtKB">
        <authorList>
            <consortium name="WormBaseParasite"/>
        </authorList>
    </citation>
    <scope>IDENTIFICATION</scope>
</reference>
<organism evidence="1 2">
    <name type="scientific">Panagrolaimus davidi</name>
    <dbReference type="NCBI Taxonomy" id="227884"/>
    <lineage>
        <taxon>Eukaryota</taxon>
        <taxon>Metazoa</taxon>
        <taxon>Ecdysozoa</taxon>
        <taxon>Nematoda</taxon>
        <taxon>Chromadorea</taxon>
        <taxon>Rhabditida</taxon>
        <taxon>Tylenchina</taxon>
        <taxon>Panagrolaimomorpha</taxon>
        <taxon>Panagrolaimoidea</taxon>
        <taxon>Panagrolaimidae</taxon>
        <taxon>Panagrolaimus</taxon>
    </lineage>
</organism>
<evidence type="ECO:0000313" key="1">
    <source>
        <dbReference type="Proteomes" id="UP000887578"/>
    </source>
</evidence>
<dbReference type="WBParaSite" id="PDA_v2.g26555.t1">
    <property type="protein sequence ID" value="PDA_v2.g26555.t1"/>
    <property type="gene ID" value="PDA_v2.g26555"/>
</dbReference>
<protein>
    <submittedName>
        <fullName evidence="2">Uncharacterized protein</fullName>
    </submittedName>
</protein>
<sequence length="129" mass="15576">MMRSFLSKLFYNSFKPLSKNFIEKVCTSNLEKFTLSRLTEDFNFEEFLAEIQKKKPKLDVRLFFKKNYKMHERVNAYMEELLDNGLTDSCPPLFEFGINENDRLFINRLKLKHLRNSYLREFKATILID</sequence>
<dbReference type="AlphaFoldDB" id="A0A914Q592"/>